<dbReference type="AlphaFoldDB" id="A0AAU9XQW3"/>
<feature type="compositionally biased region" description="Polar residues" evidence="4">
    <location>
        <begin position="616"/>
        <end position="626"/>
    </location>
</feature>
<feature type="domain" description="SERRATE/Ars2 C-terminal" evidence="5">
    <location>
        <begin position="1003"/>
        <end position="1187"/>
    </location>
</feature>
<feature type="region of interest" description="Disordered" evidence="4">
    <location>
        <begin position="378"/>
        <end position="741"/>
    </location>
</feature>
<evidence type="ECO:0000256" key="4">
    <source>
        <dbReference type="SAM" id="MobiDB-lite"/>
    </source>
</evidence>
<evidence type="ECO:0000259" key="5">
    <source>
        <dbReference type="Pfam" id="PF04959"/>
    </source>
</evidence>
<reference evidence="7 8" key="1">
    <citation type="submission" date="2022-05" db="EMBL/GenBank/DDBJ databases">
        <authorList>
            <consortium name="Genoscope - CEA"/>
            <person name="William W."/>
        </authorList>
    </citation>
    <scope>NUCLEOTIDE SEQUENCE [LARGE SCALE GENOMIC DNA]</scope>
</reference>
<feature type="compositionally biased region" description="Basic and acidic residues" evidence="4">
    <location>
        <begin position="7"/>
        <end position="74"/>
    </location>
</feature>
<keyword evidence="3" id="KW-0539">Nucleus</keyword>
<sequence>MGDSDDEHDRRRARDKFRRERSDYNDRRRDREERSSRRDEWSDRRREPSWESRRRGEYREFDRGRRDSSGRHQEMSPPIKRVRRDWDEPYHGAGDYNVPYSGVPTHNTWSHPDVQQLQASQQQDARQQRVEVEQQPHPQASPGPAMMTFKQFLNAQDDNIGDEEAFRKYQEYKMEFRKTQINDFFLQHKEEEWFRMKYHPKEMALKQKEYKKSMQRRLSVFLNLLKSGRADDISLDIDNSEAIIKLLDAVVIKLEGGLDSDLVVLDCPPTPPPERRRSSSNPLMSPQTDDMATDDKKEETLKNMKEIKKDPETGPVSPSSVPLPSAPPPASAKAAATKKENGDVKVMSISNPTLEQQQLQHQAQQYYHQQQLYYQQQYYSNYDPQQQQEQYSKQYPQGQQQELPQTSQPDKDPPAQQKGSKKEDEPKKKRKRRHREPYYYDAMDDDESESESESDSEPEPAPPGEEMSPMDTGKEDELLPPGVDAGPESVQENLQQPVVDDPSKASQVENIVQLPTSSSNAKLQTSTDDKPDSCEPSVGSSQPETSTSSNGAITEGGSSHAIVETSGETELSDGTPADSTQGLQGKERNQEYEVETSSAEQAESSSSVPEKDAYQVGSTDNGTSTMQKEDNSEIFPESSSSEAQGKVVSMEAEPSSASSLPSELTKPASEQVLQKAEAMEGGETKEDSNKVSEKKEIVEETSPVKDIPKENKEKMIEEKEKDTTEEGEEKDEANGSDGKQVCVTAEPRALHKTFSLFMRSVPPNISKADISAICKRFAGFLRVALSDPSPERKFVRRGWITFDRSVNIKEICWDLNNIRVKDVELSPVVNRDLSRRVRPVASAALAKQAIRHDIKLAARLIREFDKRAALYEKETKEETEAREKAEKEAAEKTEEGEECEAKPADECEIPDLPNENPILSSLSQDAAEEEEGEEMELMRTASTSQGDTEEKPEVDLSCDSSLMRVLDRLILYLRVVHSVDYYNGTDYPYEDEMPNRCGIIHVRGATPDKCTLSEVQEWQTGINQKLEPFLQEKESLKDEEVAQLGKKDPEAEIEKFVEANTQELAKDKWLCPLSGKKFRGPDFVRKHIFNKHMDKVEAVKMEAEFFNNYLSDPRRPQIPEFPTPQRPPGNHVGQMYGHQPAQTMMGWGPRPQMVMYGPRGPYTPPAYGGYGHEMYGGRGHTFPPKPRRFGFGGGRNRVSERGGFHRDPRQIIQYKDLDAPDDAEAF</sequence>
<gene>
    <name evidence="7" type="ORF">PMEA_00029359</name>
</gene>
<evidence type="ECO:0000256" key="3">
    <source>
        <dbReference type="ARBA" id="ARBA00023242"/>
    </source>
</evidence>
<evidence type="ECO:0000259" key="6">
    <source>
        <dbReference type="Pfam" id="PF12066"/>
    </source>
</evidence>
<comment type="subcellular location">
    <subcellularLocation>
        <location evidence="1">Nucleus</location>
    </subcellularLocation>
</comment>
<feature type="compositionally biased region" description="Low complexity" evidence="4">
    <location>
        <begin position="595"/>
        <end position="608"/>
    </location>
</feature>
<evidence type="ECO:0000313" key="8">
    <source>
        <dbReference type="Proteomes" id="UP001159428"/>
    </source>
</evidence>
<proteinExistence type="inferred from homology"/>
<feature type="compositionally biased region" description="Basic and acidic residues" evidence="4">
    <location>
        <begin position="1197"/>
        <end position="1209"/>
    </location>
</feature>
<dbReference type="Pfam" id="PF12066">
    <property type="entry name" value="SERRATE_Ars2_N"/>
    <property type="match status" value="1"/>
</dbReference>
<evidence type="ECO:0000256" key="1">
    <source>
        <dbReference type="ARBA" id="ARBA00004123"/>
    </source>
</evidence>
<feature type="compositionally biased region" description="Acidic residues" evidence="4">
    <location>
        <begin position="926"/>
        <end position="935"/>
    </location>
</feature>
<dbReference type="GO" id="GO:0016604">
    <property type="term" value="C:nuclear body"/>
    <property type="evidence" value="ECO:0007669"/>
    <property type="project" value="TreeGrafter"/>
</dbReference>
<dbReference type="InterPro" id="IPR007042">
    <property type="entry name" value="SERRATE/Ars2_C"/>
</dbReference>
<feature type="compositionally biased region" description="Acidic residues" evidence="4">
    <location>
        <begin position="442"/>
        <end position="458"/>
    </location>
</feature>
<dbReference type="Pfam" id="PF04959">
    <property type="entry name" value="ARS2"/>
    <property type="match status" value="1"/>
</dbReference>
<dbReference type="Proteomes" id="UP001159428">
    <property type="component" value="Unassembled WGS sequence"/>
</dbReference>
<comment type="caution">
    <text evidence="7">The sequence shown here is derived from an EMBL/GenBank/DDBJ whole genome shotgun (WGS) entry which is preliminary data.</text>
</comment>
<feature type="region of interest" description="Disordered" evidence="4">
    <location>
        <begin position="873"/>
        <end position="955"/>
    </location>
</feature>
<feature type="region of interest" description="Disordered" evidence="4">
    <location>
        <begin position="1"/>
        <end position="142"/>
    </location>
</feature>
<feature type="compositionally biased region" description="Basic and acidic residues" evidence="4">
    <location>
        <begin position="293"/>
        <end position="312"/>
    </location>
</feature>
<feature type="compositionally biased region" description="Basic and acidic residues" evidence="4">
    <location>
        <begin position="682"/>
        <end position="724"/>
    </location>
</feature>
<dbReference type="GO" id="GO:0031053">
    <property type="term" value="P:primary miRNA processing"/>
    <property type="evidence" value="ECO:0007669"/>
    <property type="project" value="TreeGrafter"/>
</dbReference>
<feature type="compositionally biased region" description="Polar residues" evidence="4">
    <location>
        <begin position="504"/>
        <end position="526"/>
    </location>
</feature>
<organism evidence="7 8">
    <name type="scientific">Pocillopora meandrina</name>
    <dbReference type="NCBI Taxonomy" id="46732"/>
    <lineage>
        <taxon>Eukaryota</taxon>
        <taxon>Metazoa</taxon>
        <taxon>Cnidaria</taxon>
        <taxon>Anthozoa</taxon>
        <taxon>Hexacorallia</taxon>
        <taxon>Scleractinia</taxon>
        <taxon>Astrocoeniina</taxon>
        <taxon>Pocilloporidae</taxon>
        <taxon>Pocillopora</taxon>
    </lineage>
</organism>
<feature type="compositionally biased region" description="Polar residues" evidence="4">
    <location>
        <begin position="538"/>
        <end position="552"/>
    </location>
</feature>
<feature type="region of interest" description="Disordered" evidence="4">
    <location>
        <begin position="265"/>
        <end position="350"/>
    </location>
</feature>
<evidence type="ECO:0008006" key="9">
    <source>
        <dbReference type="Google" id="ProtNLM"/>
    </source>
</evidence>
<dbReference type="PANTHER" id="PTHR13165:SF0">
    <property type="entry name" value="SERRATE RNA EFFECTOR MOLECULE HOMOLOG"/>
    <property type="match status" value="1"/>
</dbReference>
<comment type="similarity">
    <text evidence="2">Belongs to the ARS2 family.</text>
</comment>
<evidence type="ECO:0000313" key="7">
    <source>
        <dbReference type="EMBL" id="CAH3156192.1"/>
    </source>
</evidence>
<feature type="compositionally biased region" description="Low complexity" evidence="4">
    <location>
        <begin position="115"/>
        <end position="125"/>
    </location>
</feature>
<feature type="compositionally biased region" description="Low complexity" evidence="4">
    <location>
        <begin position="378"/>
        <end position="408"/>
    </location>
</feature>
<feature type="region of interest" description="Disordered" evidence="4">
    <location>
        <begin position="1185"/>
        <end position="1226"/>
    </location>
</feature>
<name>A0AAU9XQW3_9CNID</name>
<protein>
    <recommendedName>
        <fullName evidence="9">Serrate RNA effector molecule homolog</fullName>
    </recommendedName>
</protein>
<keyword evidence="8" id="KW-1185">Reference proteome</keyword>
<dbReference type="PANTHER" id="PTHR13165">
    <property type="entry name" value="ARSENITE-RESISTANCE PROTEIN 2"/>
    <property type="match status" value="1"/>
</dbReference>
<evidence type="ECO:0000256" key="2">
    <source>
        <dbReference type="ARBA" id="ARBA00005407"/>
    </source>
</evidence>
<feature type="domain" description="SERRATE/Ars2 N-terminal" evidence="6">
    <location>
        <begin position="150"/>
        <end position="257"/>
    </location>
</feature>
<dbReference type="InterPro" id="IPR039727">
    <property type="entry name" value="SE/Ars2"/>
</dbReference>
<dbReference type="EMBL" id="CALNXJ010000060">
    <property type="protein sequence ID" value="CAH3156192.1"/>
    <property type="molecule type" value="Genomic_DNA"/>
</dbReference>
<feature type="compositionally biased region" description="Low complexity" evidence="4">
    <location>
        <begin position="651"/>
        <end position="664"/>
    </location>
</feature>
<accession>A0AAU9XQW3</accession>
<feature type="compositionally biased region" description="Basic and acidic residues" evidence="4">
    <location>
        <begin position="873"/>
        <end position="905"/>
    </location>
</feature>
<dbReference type="InterPro" id="IPR021933">
    <property type="entry name" value="SERRATE/Ars2_N"/>
</dbReference>